<protein>
    <submittedName>
        <fullName evidence="2">Uncharacterized protein</fullName>
    </submittedName>
</protein>
<sequence length="333" mass="36433">MNPETSVVERDDLHDLLLNLAGRVPDDGLAMMRTCLADGEDDQVASMLVTAAKTGRLTLTREEAQLIRAVAEEHGEEVSGVEEAPRAEELPPPPFEFSAEDDDAMDEQDLIVVDAANRVGGLLGLWRVMRISEAEEVRIYLGETEETADVVELVAEVQHSLAEAGAEPRVEMFTEGTVLVPYHEAALAAAELVWTAEPPSPIRLARVFDGADPETGPFFESDHPRLDGDRSQRVLDYLRGGEVVLTTDGLMDDVVSPEQVASVPVGFRSDGTWIWSDSTIYYLDRYRLAPEPALVEHALAADGPPSALSWRAYHHVLAELSAPAPEEPMWQAS</sequence>
<organism evidence="2 3">
    <name type="scientific">Saccharopolyspora erythraea</name>
    <name type="common">Streptomyces erythraeus</name>
    <dbReference type="NCBI Taxonomy" id="1836"/>
    <lineage>
        <taxon>Bacteria</taxon>
        <taxon>Bacillati</taxon>
        <taxon>Actinomycetota</taxon>
        <taxon>Actinomycetes</taxon>
        <taxon>Pseudonocardiales</taxon>
        <taxon>Pseudonocardiaceae</taxon>
        <taxon>Saccharopolyspora</taxon>
    </lineage>
</organism>
<reference evidence="2 3" key="1">
    <citation type="journal article" date="2019" name="Int. J. Syst. Evol. Microbiol.">
        <title>The Global Catalogue of Microorganisms (GCM) 10K type strain sequencing project: providing services to taxonomists for standard genome sequencing and annotation.</title>
        <authorList>
            <consortium name="The Broad Institute Genomics Platform"/>
            <consortium name="The Broad Institute Genome Sequencing Center for Infectious Disease"/>
            <person name="Wu L."/>
            <person name="Ma J."/>
        </authorList>
    </citation>
    <scope>NUCLEOTIDE SEQUENCE [LARGE SCALE GENOMIC DNA]</scope>
    <source>
        <strain evidence="2 3">JCM 10303</strain>
    </source>
</reference>
<feature type="region of interest" description="Disordered" evidence="1">
    <location>
        <begin position="73"/>
        <end position="93"/>
    </location>
</feature>
<dbReference type="EMBL" id="BAAAGS010000053">
    <property type="protein sequence ID" value="GAA0551282.1"/>
    <property type="molecule type" value="Genomic_DNA"/>
</dbReference>
<feature type="compositionally biased region" description="Basic and acidic residues" evidence="1">
    <location>
        <begin position="73"/>
        <end position="89"/>
    </location>
</feature>
<name>A0ABN1DST0_SACER</name>
<comment type="caution">
    <text evidence="2">The sequence shown here is derived from an EMBL/GenBank/DDBJ whole genome shotgun (WGS) entry which is preliminary data.</text>
</comment>
<gene>
    <name evidence="2" type="ORF">GCM10009533_57080</name>
</gene>
<evidence type="ECO:0000313" key="2">
    <source>
        <dbReference type="EMBL" id="GAA0551282.1"/>
    </source>
</evidence>
<accession>A0ABN1DST0</accession>
<dbReference type="Proteomes" id="UP001500729">
    <property type="component" value="Unassembled WGS sequence"/>
</dbReference>
<keyword evidence="3" id="KW-1185">Reference proteome</keyword>
<evidence type="ECO:0000313" key="3">
    <source>
        <dbReference type="Proteomes" id="UP001500729"/>
    </source>
</evidence>
<proteinExistence type="predicted"/>
<evidence type="ECO:0000256" key="1">
    <source>
        <dbReference type="SAM" id="MobiDB-lite"/>
    </source>
</evidence>
<dbReference type="RefSeq" id="WP_009947480.1">
    <property type="nucleotide sequence ID" value="NZ_BAAAGS010000053.1"/>
</dbReference>